<sequence>MNERGRTGREASDDVIQFTDTHAAYASEVVDHWIAKRCTDFNDNPVFFHTAFESVFNMSYIIEALEKTTSDIMERMSGNKDLVALLWTQMYALRAELVRQCEVWDRTQASYATDPAVQAAVTEAMRSFKPGNGGESK</sequence>
<protein>
    <submittedName>
        <fullName evidence="1">Uncharacterized protein</fullName>
    </submittedName>
</protein>
<proteinExistence type="predicted"/>
<dbReference type="EMBL" id="JABXWD010000234">
    <property type="protein sequence ID" value="MBV6342316.1"/>
    <property type="molecule type" value="Genomic_DNA"/>
</dbReference>
<gene>
    <name evidence="1" type="ORF">HWQ67_12030</name>
</gene>
<dbReference type="RefSeq" id="WP_218252935.1">
    <property type="nucleotide sequence ID" value="NZ_JABXWD010000234.1"/>
</dbReference>
<accession>A0ABS6S0C8</accession>
<evidence type="ECO:0000313" key="1">
    <source>
        <dbReference type="EMBL" id="MBV6342316.1"/>
    </source>
</evidence>
<evidence type="ECO:0000313" key="2">
    <source>
        <dbReference type="Proteomes" id="UP001196980"/>
    </source>
</evidence>
<comment type="caution">
    <text evidence="1">The sequence shown here is derived from an EMBL/GenBank/DDBJ whole genome shotgun (WGS) entry which is preliminary data.</text>
</comment>
<reference evidence="1 2" key="1">
    <citation type="journal article" date="2020" name="J Geophys Res Biogeosci">
        <title>Magnetotaxis as an Adaptation to Enable Bacterial Shuttling of Microbial Sulfur and Sulfur Cycling Across Aquatic Oxic#Anoxic Interfaces.</title>
        <authorList>
            <person name="Li J."/>
            <person name="Liu P."/>
            <person name="Wang J."/>
            <person name="Roberts A.P."/>
            <person name="Pan Y."/>
        </authorList>
    </citation>
    <scope>NUCLEOTIDE SEQUENCE [LARGE SCALE GENOMIC DNA]</scope>
    <source>
        <strain evidence="1 2">MYR-1_YQ</strain>
    </source>
</reference>
<organism evidence="1 2">
    <name type="scientific">Candidatus Magnetobacterium casense</name>
    <dbReference type="NCBI Taxonomy" id="1455061"/>
    <lineage>
        <taxon>Bacteria</taxon>
        <taxon>Pseudomonadati</taxon>
        <taxon>Nitrospirota</taxon>
        <taxon>Thermodesulfovibrionia</taxon>
        <taxon>Thermodesulfovibrionales</taxon>
        <taxon>Candidatus Magnetobacteriaceae</taxon>
        <taxon>Candidatus Magnetobacterium</taxon>
    </lineage>
</organism>
<keyword evidence="2" id="KW-1185">Reference proteome</keyword>
<dbReference type="Proteomes" id="UP001196980">
    <property type="component" value="Unassembled WGS sequence"/>
</dbReference>
<name>A0ABS6S0C8_9BACT</name>